<protein>
    <submittedName>
        <fullName evidence="1">Uncharacterized protein</fullName>
    </submittedName>
</protein>
<comment type="caution">
    <text evidence="1">The sequence shown here is derived from an EMBL/GenBank/DDBJ whole genome shotgun (WGS) entry which is preliminary data.</text>
</comment>
<reference evidence="1 2" key="1">
    <citation type="submission" date="2021-06" db="EMBL/GenBank/DDBJ databases">
        <authorList>
            <person name="Palmer J.M."/>
        </authorList>
    </citation>
    <scope>NUCLEOTIDE SEQUENCE [LARGE SCALE GENOMIC DNA]</scope>
    <source>
        <strain evidence="2">if_2019</strain>
        <tissue evidence="1">Muscle</tissue>
    </source>
</reference>
<evidence type="ECO:0000313" key="1">
    <source>
        <dbReference type="EMBL" id="MEQ2224416.1"/>
    </source>
</evidence>
<sequence>MKQNQLLGVRRLKAQMREKEAALFSRLLDLQTPCCQSALPSIPWGNCFPPALVGGVGGWRPGKETIAGGKKKQEHIQTDAECCGSMCICVCVCVCMDNIFARHLQ</sequence>
<accession>A0ABV0SVB2</accession>
<proteinExistence type="predicted"/>
<evidence type="ECO:0000313" key="2">
    <source>
        <dbReference type="Proteomes" id="UP001482620"/>
    </source>
</evidence>
<gene>
    <name evidence="1" type="ORF">ILYODFUR_007212</name>
</gene>
<organism evidence="1 2">
    <name type="scientific">Ilyodon furcidens</name>
    <name type="common">goldbreast splitfin</name>
    <dbReference type="NCBI Taxonomy" id="33524"/>
    <lineage>
        <taxon>Eukaryota</taxon>
        <taxon>Metazoa</taxon>
        <taxon>Chordata</taxon>
        <taxon>Craniata</taxon>
        <taxon>Vertebrata</taxon>
        <taxon>Euteleostomi</taxon>
        <taxon>Actinopterygii</taxon>
        <taxon>Neopterygii</taxon>
        <taxon>Teleostei</taxon>
        <taxon>Neoteleostei</taxon>
        <taxon>Acanthomorphata</taxon>
        <taxon>Ovalentaria</taxon>
        <taxon>Atherinomorphae</taxon>
        <taxon>Cyprinodontiformes</taxon>
        <taxon>Goodeidae</taxon>
        <taxon>Ilyodon</taxon>
    </lineage>
</organism>
<dbReference type="Proteomes" id="UP001482620">
    <property type="component" value="Unassembled WGS sequence"/>
</dbReference>
<dbReference type="EMBL" id="JAHRIQ010012045">
    <property type="protein sequence ID" value="MEQ2224416.1"/>
    <property type="molecule type" value="Genomic_DNA"/>
</dbReference>
<keyword evidence="2" id="KW-1185">Reference proteome</keyword>
<name>A0ABV0SVB2_9TELE</name>